<dbReference type="SUPFAM" id="SSF46689">
    <property type="entry name" value="Homeodomain-like"/>
    <property type="match status" value="1"/>
</dbReference>
<evidence type="ECO:0000259" key="2">
    <source>
        <dbReference type="PROSITE" id="PS50090"/>
    </source>
</evidence>
<dbReference type="EMBL" id="JADGJD010000054">
    <property type="protein sequence ID" value="KAJ3055908.1"/>
    <property type="molecule type" value="Genomic_DNA"/>
</dbReference>
<organism evidence="4 5">
    <name type="scientific">Rhizophlyctis rosea</name>
    <dbReference type="NCBI Taxonomy" id="64517"/>
    <lineage>
        <taxon>Eukaryota</taxon>
        <taxon>Fungi</taxon>
        <taxon>Fungi incertae sedis</taxon>
        <taxon>Chytridiomycota</taxon>
        <taxon>Chytridiomycota incertae sedis</taxon>
        <taxon>Chytridiomycetes</taxon>
        <taxon>Rhizophlyctidales</taxon>
        <taxon>Rhizophlyctidaceae</taxon>
        <taxon>Rhizophlyctis</taxon>
    </lineage>
</organism>
<dbReference type="Gene3D" id="1.10.10.60">
    <property type="entry name" value="Homeodomain-like"/>
    <property type="match status" value="1"/>
</dbReference>
<dbReference type="Pfam" id="PF00249">
    <property type="entry name" value="Myb_DNA-binding"/>
    <property type="match status" value="1"/>
</dbReference>
<evidence type="ECO:0000259" key="3">
    <source>
        <dbReference type="PROSITE" id="PS51294"/>
    </source>
</evidence>
<dbReference type="InterPro" id="IPR001005">
    <property type="entry name" value="SANT/Myb"/>
</dbReference>
<feature type="domain" description="Myb-like" evidence="2">
    <location>
        <begin position="26"/>
        <end position="79"/>
    </location>
</feature>
<evidence type="ECO:0000313" key="4">
    <source>
        <dbReference type="EMBL" id="KAJ3055908.1"/>
    </source>
</evidence>
<proteinExistence type="predicted"/>
<evidence type="ECO:0008006" key="6">
    <source>
        <dbReference type="Google" id="ProtNLM"/>
    </source>
</evidence>
<evidence type="ECO:0000313" key="5">
    <source>
        <dbReference type="Proteomes" id="UP001212841"/>
    </source>
</evidence>
<accession>A0AAD5SPW3</accession>
<protein>
    <recommendedName>
        <fullName evidence="6">Myb-like domain-containing protein</fullName>
    </recommendedName>
</protein>
<dbReference type="InterPro" id="IPR017930">
    <property type="entry name" value="Myb_dom"/>
</dbReference>
<dbReference type="SMART" id="SM00717">
    <property type="entry name" value="SANT"/>
    <property type="match status" value="1"/>
</dbReference>
<reference evidence="4" key="1">
    <citation type="submission" date="2020-05" db="EMBL/GenBank/DDBJ databases">
        <title>Phylogenomic resolution of chytrid fungi.</title>
        <authorList>
            <person name="Stajich J.E."/>
            <person name="Amses K."/>
            <person name="Simmons R."/>
            <person name="Seto K."/>
            <person name="Myers J."/>
            <person name="Bonds A."/>
            <person name="Quandt C.A."/>
            <person name="Barry K."/>
            <person name="Liu P."/>
            <person name="Grigoriev I."/>
            <person name="Longcore J.E."/>
            <person name="James T.Y."/>
        </authorList>
    </citation>
    <scope>NUCLEOTIDE SEQUENCE</scope>
    <source>
        <strain evidence="4">JEL0318</strain>
    </source>
</reference>
<keyword evidence="5" id="KW-1185">Reference proteome</keyword>
<feature type="region of interest" description="Disordered" evidence="1">
    <location>
        <begin position="1"/>
        <end position="37"/>
    </location>
</feature>
<comment type="caution">
    <text evidence="4">The sequence shown here is derived from an EMBL/GenBank/DDBJ whole genome shotgun (WGS) entry which is preliminary data.</text>
</comment>
<dbReference type="Proteomes" id="UP001212841">
    <property type="component" value="Unassembled WGS sequence"/>
</dbReference>
<evidence type="ECO:0000256" key="1">
    <source>
        <dbReference type="SAM" id="MobiDB-lite"/>
    </source>
</evidence>
<dbReference type="CDD" id="cd00167">
    <property type="entry name" value="SANT"/>
    <property type="match status" value="1"/>
</dbReference>
<sequence>MPPKRKQPDTNSSAGSASKKKQPSTSSSARAEPFSKEENELLEDLYVKYGGDWDVIYTKFTEARGRTKAALQKRWSNMMQLKSKKEAKEGK</sequence>
<feature type="domain" description="HTH myb-type" evidence="3">
    <location>
        <begin position="26"/>
        <end position="83"/>
    </location>
</feature>
<dbReference type="AlphaFoldDB" id="A0AAD5SPW3"/>
<name>A0AAD5SPW3_9FUNG</name>
<dbReference type="PROSITE" id="PS51294">
    <property type="entry name" value="HTH_MYB"/>
    <property type="match status" value="1"/>
</dbReference>
<dbReference type="PROSITE" id="PS50090">
    <property type="entry name" value="MYB_LIKE"/>
    <property type="match status" value="1"/>
</dbReference>
<dbReference type="InterPro" id="IPR009057">
    <property type="entry name" value="Homeodomain-like_sf"/>
</dbReference>
<gene>
    <name evidence="4" type="ORF">HK097_008807</name>
</gene>